<dbReference type="EMBL" id="JADPRT010000005">
    <property type="protein sequence ID" value="MBF9069205.1"/>
    <property type="molecule type" value="Genomic_DNA"/>
</dbReference>
<feature type="domain" description="HTH cro/C1-type" evidence="2">
    <location>
        <begin position="31"/>
        <end position="84"/>
    </location>
</feature>
<dbReference type="SUPFAM" id="SSF47413">
    <property type="entry name" value="lambda repressor-like DNA-binding domains"/>
    <property type="match status" value="1"/>
</dbReference>
<feature type="region of interest" description="Disordered" evidence="1">
    <location>
        <begin position="1"/>
        <end position="23"/>
    </location>
</feature>
<evidence type="ECO:0000256" key="1">
    <source>
        <dbReference type="SAM" id="MobiDB-lite"/>
    </source>
</evidence>
<gene>
    <name evidence="3" type="ORF">I2501_14360</name>
</gene>
<protein>
    <submittedName>
        <fullName evidence="3">Helix-turn-helix transcriptional regulator</fullName>
    </submittedName>
</protein>
<dbReference type="Gene3D" id="1.10.260.40">
    <property type="entry name" value="lambda repressor-like DNA-binding domains"/>
    <property type="match status" value="1"/>
</dbReference>
<name>A0A931B124_9ACTN</name>
<dbReference type="Proteomes" id="UP000657385">
    <property type="component" value="Unassembled WGS sequence"/>
</dbReference>
<evidence type="ECO:0000313" key="3">
    <source>
        <dbReference type="EMBL" id="MBF9069205.1"/>
    </source>
</evidence>
<accession>A0A931B124</accession>
<comment type="caution">
    <text evidence="3">The sequence shown here is derived from an EMBL/GenBank/DDBJ whole genome shotgun (WGS) entry which is preliminary data.</text>
</comment>
<dbReference type="Pfam" id="PF01381">
    <property type="entry name" value="HTH_3"/>
    <property type="match status" value="1"/>
</dbReference>
<dbReference type="AlphaFoldDB" id="A0A931B124"/>
<dbReference type="SMART" id="SM00530">
    <property type="entry name" value="HTH_XRE"/>
    <property type="match status" value="1"/>
</dbReference>
<dbReference type="GO" id="GO:0003677">
    <property type="term" value="F:DNA binding"/>
    <property type="evidence" value="ECO:0007669"/>
    <property type="project" value="InterPro"/>
</dbReference>
<evidence type="ECO:0000313" key="4">
    <source>
        <dbReference type="Proteomes" id="UP000657385"/>
    </source>
</evidence>
<evidence type="ECO:0000259" key="2">
    <source>
        <dbReference type="PROSITE" id="PS50943"/>
    </source>
</evidence>
<dbReference type="InterPro" id="IPR010982">
    <property type="entry name" value="Lambda_DNA-bd_dom_sf"/>
</dbReference>
<dbReference type="InterPro" id="IPR001387">
    <property type="entry name" value="Cro/C1-type_HTH"/>
</dbReference>
<sequence>MKPGRIFSAGGPVSQERSRRDPDPKRLGALIRQARVLKGWTQTEFAARLGYHQTKVSRLERLGTQDIRTLRAVAELLDIPLREFGLSHVGSADHEPQAGMDRRRLLAAGIGALASPSVGRRSANSGSDLVLALMPGLSPAEARPASVEQLEQRTLAARGLFCACRYGELDRVLPALITELRAARAELADPVMSRLLASTYQVAASTLLKRGDLGNAWLAVGRAVAEAEQSGDPVALASSVRIQGHALIRGGHARAAVVSIRHSAEQLSGSYDRLPAVRLAAVGLLLLRGATAASRAQDRGAVQEFLGEAREVGRYVEIDRPDSWANFSSTNIGLHTVSTHVALGDAGAALDAAAPLMGRRIQAPERRAALWLDVARAKSQLGQLDEAHRALRLAQRAAPEDVRRPAVRELVADLAVRDRTGKVPGLRRMCDELGVPV</sequence>
<dbReference type="CDD" id="cd00093">
    <property type="entry name" value="HTH_XRE"/>
    <property type="match status" value="1"/>
</dbReference>
<dbReference type="PROSITE" id="PS50943">
    <property type="entry name" value="HTH_CROC1"/>
    <property type="match status" value="1"/>
</dbReference>
<reference evidence="3" key="1">
    <citation type="submission" date="2020-11" db="EMBL/GenBank/DDBJ databases">
        <title>Isolation and identification of active actinomycetes.</title>
        <authorList>
            <person name="Yu B."/>
        </authorList>
    </citation>
    <scope>NUCLEOTIDE SEQUENCE</scope>
    <source>
        <strain evidence="3">NEAU-YB345</strain>
    </source>
</reference>
<proteinExistence type="predicted"/>
<keyword evidence="4" id="KW-1185">Reference proteome</keyword>
<dbReference type="RefSeq" id="WP_196194364.1">
    <property type="nucleotide sequence ID" value="NZ_JADPRT010000005.1"/>
</dbReference>
<organism evidence="3 4">
    <name type="scientific">Streptacidiphilus fuscans</name>
    <dbReference type="NCBI Taxonomy" id="2789292"/>
    <lineage>
        <taxon>Bacteria</taxon>
        <taxon>Bacillati</taxon>
        <taxon>Actinomycetota</taxon>
        <taxon>Actinomycetes</taxon>
        <taxon>Kitasatosporales</taxon>
        <taxon>Streptomycetaceae</taxon>
        <taxon>Streptacidiphilus</taxon>
    </lineage>
</organism>